<dbReference type="PROSITE" id="PS51257">
    <property type="entry name" value="PROKAR_LIPOPROTEIN"/>
    <property type="match status" value="1"/>
</dbReference>
<evidence type="ECO:0000313" key="2">
    <source>
        <dbReference type="EMBL" id="KAL5103049.1"/>
    </source>
</evidence>
<evidence type="ECO:0000313" key="3">
    <source>
        <dbReference type="Proteomes" id="UP001651158"/>
    </source>
</evidence>
<sequence>MCATLRISRQAIRIEMHHSTILVVSCLLQGNKCDKSVESEAVENAKAALTSWRLARNMLVACGSGSISGSPVHDWLWCVSKTCRDRGGWSTLSHRNVERVDNVKWDQALLEDWLGNFDTCMLKVTLPQWNRQLCAKVAVHVNLGKRSSCLDSCLESSFCQAVEVCSHTTGGISLIVTTLFHSPSPHHYERKRLSSMRVHPHASGDAAFPNWNIPLPCWAPLRLHPSLCYQTSRPSPRRCSNSCLRLYFNATIHLSVSLCPAVAEESRCSEETALTSSSDRRSGLQVGFGLIGFGDSLVKQTAA</sequence>
<protein>
    <submittedName>
        <fullName evidence="2">Uncharacterized protein</fullName>
    </submittedName>
</protein>
<dbReference type="EMBL" id="JAKROA010000021">
    <property type="protein sequence ID" value="KAL5103030.1"/>
    <property type="molecule type" value="Genomic_DNA"/>
</dbReference>
<dbReference type="EMBL" id="JAKROA010000021">
    <property type="protein sequence ID" value="KAL5103049.1"/>
    <property type="molecule type" value="Genomic_DNA"/>
</dbReference>
<dbReference type="Proteomes" id="UP001651158">
    <property type="component" value="Unassembled WGS sequence"/>
</dbReference>
<comment type="caution">
    <text evidence="2">The sequence shown here is derived from an EMBL/GenBank/DDBJ whole genome shotgun (WGS) entry which is preliminary data.</text>
</comment>
<organism evidence="2 3">
    <name type="scientific">Taenia crassiceps</name>
    <dbReference type="NCBI Taxonomy" id="6207"/>
    <lineage>
        <taxon>Eukaryota</taxon>
        <taxon>Metazoa</taxon>
        <taxon>Spiralia</taxon>
        <taxon>Lophotrochozoa</taxon>
        <taxon>Platyhelminthes</taxon>
        <taxon>Cestoda</taxon>
        <taxon>Eucestoda</taxon>
        <taxon>Cyclophyllidea</taxon>
        <taxon>Taeniidae</taxon>
        <taxon>Taenia</taxon>
    </lineage>
</organism>
<name>A0ABR4Q086_9CEST</name>
<accession>A0ABR4Q086</accession>
<evidence type="ECO:0000313" key="1">
    <source>
        <dbReference type="EMBL" id="KAL5103030.1"/>
    </source>
</evidence>
<reference evidence="2 3" key="1">
    <citation type="journal article" date="2022" name="Front. Cell. Infect. Microbiol.">
        <title>The Genomes of Two Strains of Taenia crassiceps the Animal Model for the Study of Human Cysticercosis.</title>
        <authorList>
            <person name="Bobes R.J."/>
            <person name="Estrada K."/>
            <person name="Rios-Valencia D.G."/>
            <person name="Calderon-Gallegos A."/>
            <person name="de la Torre P."/>
            <person name="Carrero J.C."/>
            <person name="Sanchez-Flores A."/>
            <person name="Laclette J.P."/>
        </authorList>
    </citation>
    <scope>NUCLEOTIDE SEQUENCE [LARGE SCALE GENOMIC DNA]</scope>
    <source>
        <strain evidence="2">WFUcys</strain>
    </source>
</reference>
<reference evidence="2" key="2">
    <citation type="submission" date="2024-12" db="EMBL/GenBank/DDBJ databases">
        <authorList>
            <person name="Estrada K."/>
            <person name="Bobes R.J."/>
            <person name="Sanchez-Flores A."/>
            <person name="Laclette J.P."/>
        </authorList>
    </citation>
    <scope>NUCLEOTIDE SEQUENCE</scope>
    <source>
        <strain evidence="2">WFUcys</strain>
        <tissue evidence="2">Peritoneal cavity of infected mice</tissue>
    </source>
</reference>
<proteinExistence type="predicted"/>
<gene>
    <name evidence="1" type="ORF">TcWFU_001246</name>
    <name evidence="2" type="ORF">TcWFU_003220</name>
</gene>
<keyword evidence="3" id="KW-1185">Reference proteome</keyword>